<gene>
    <name evidence="2" type="ORF">HYPSUDRAFT_44486</name>
</gene>
<feature type="region of interest" description="Disordered" evidence="1">
    <location>
        <begin position="274"/>
        <end position="341"/>
    </location>
</feature>
<keyword evidence="3" id="KW-1185">Reference proteome</keyword>
<accession>A0A0D2NR93</accession>
<organism evidence="2 3">
    <name type="scientific">Hypholoma sublateritium (strain FD-334 SS-4)</name>
    <dbReference type="NCBI Taxonomy" id="945553"/>
    <lineage>
        <taxon>Eukaryota</taxon>
        <taxon>Fungi</taxon>
        <taxon>Dikarya</taxon>
        <taxon>Basidiomycota</taxon>
        <taxon>Agaricomycotina</taxon>
        <taxon>Agaricomycetes</taxon>
        <taxon>Agaricomycetidae</taxon>
        <taxon>Agaricales</taxon>
        <taxon>Agaricineae</taxon>
        <taxon>Strophariaceae</taxon>
        <taxon>Hypholoma</taxon>
    </lineage>
</organism>
<feature type="compositionally biased region" description="Basic residues" evidence="1">
    <location>
        <begin position="13"/>
        <end position="23"/>
    </location>
</feature>
<reference evidence="3" key="1">
    <citation type="submission" date="2014-04" db="EMBL/GenBank/DDBJ databases">
        <title>Evolutionary Origins and Diversification of the Mycorrhizal Mutualists.</title>
        <authorList>
            <consortium name="DOE Joint Genome Institute"/>
            <consortium name="Mycorrhizal Genomics Consortium"/>
            <person name="Kohler A."/>
            <person name="Kuo A."/>
            <person name="Nagy L.G."/>
            <person name="Floudas D."/>
            <person name="Copeland A."/>
            <person name="Barry K.W."/>
            <person name="Cichocki N."/>
            <person name="Veneault-Fourrey C."/>
            <person name="LaButti K."/>
            <person name="Lindquist E.A."/>
            <person name="Lipzen A."/>
            <person name="Lundell T."/>
            <person name="Morin E."/>
            <person name="Murat C."/>
            <person name="Riley R."/>
            <person name="Ohm R."/>
            <person name="Sun H."/>
            <person name="Tunlid A."/>
            <person name="Henrissat B."/>
            <person name="Grigoriev I.V."/>
            <person name="Hibbett D.S."/>
            <person name="Martin F."/>
        </authorList>
    </citation>
    <scope>NUCLEOTIDE SEQUENCE [LARGE SCALE GENOMIC DNA]</scope>
    <source>
        <strain evidence="3">FD-334 SS-4</strain>
    </source>
</reference>
<dbReference type="EMBL" id="KN817580">
    <property type="protein sequence ID" value="KJA19226.1"/>
    <property type="molecule type" value="Genomic_DNA"/>
</dbReference>
<proteinExistence type="predicted"/>
<sequence>MEPDGRTSAAHLSRTRRSLPRPRLKLDNITGLAQTARGGPRRKPSADQPVLTEDGSTPQIKKRVARQRPPFIPLESTSVQSTKPATVPTGVTGHERVPLTTHYRAGATSKIPRPTPASTSLYNENTTQDLRKTGDSNHSDKPVGARHLRSASSILNVGLFNVATGNATQPSPYLSINTLDDLSRWDMDSLPSIPSPPDSPGQRTISLAASPSIIRNPFSDPIEDDTLFENELPFSLNRHAKVVLEDMGIKKTKNATKGRSSLTSGGIILNRHAKIDSPTASPPPKDLPGLPHPLPLSTLCQNRASHRPLPSLPSQGSAKINPPLPEPKVPTGPSSSKKDAWGCTHLGASDCELTIAFPQTSHFEVWDMGDDSHIAIPALLCIMAKDARTWSGMPLALPDVSLLDIRCSDVPVRARMTAYDPDQEYYTHYMGPHPTPAGHNDGPDPLGDTHPPVMARDRITFQGHWTRTYSQPDLEGGGRARVLRRREIAQAYARAAGGMGFGAEARGWYLKFWIPIPTHLFAKRETRIFRIDARAWMMGDEDRALSLDENQDGQVAPLVADTLMTVSHLRAPREMDNVWWC</sequence>
<name>A0A0D2NR93_HYPSF</name>
<evidence type="ECO:0000313" key="2">
    <source>
        <dbReference type="EMBL" id="KJA19226.1"/>
    </source>
</evidence>
<protein>
    <submittedName>
        <fullName evidence="2">Uncharacterized protein</fullName>
    </submittedName>
</protein>
<dbReference type="OrthoDB" id="3059771at2759"/>
<dbReference type="AlphaFoldDB" id="A0A0D2NR93"/>
<evidence type="ECO:0000256" key="1">
    <source>
        <dbReference type="SAM" id="MobiDB-lite"/>
    </source>
</evidence>
<feature type="compositionally biased region" description="Pro residues" evidence="1">
    <location>
        <begin position="280"/>
        <end position="294"/>
    </location>
</feature>
<evidence type="ECO:0000313" key="3">
    <source>
        <dbReference type="Proteomes" id="UP000054270"/>
    </source>
</evidence>
<dbReference type="Proteomes" id="UP000054270">
    <property type="component" value="Unassembled WGS sequence"/>
</dbReference>
<feature type="region of interest" description="Disordered" evidence="1">
    <location>
        <begin position="1"/>
        <end position="72"/>
    </location>
</feature>